<dbReference type="GO" id="GO:0005524">
    <property type="term" value="F:ATP binding"/>
    <property type="evidence" value="ECO:0007669"/>
    <property type="project" value="UniProtKB-KW"/>
</dbReference>
<dbReference type="Gene3D" id="1.10.8.430">
    <property type="entry name" value="Helical domain of apoptotic protease-activating factors"/>
    <property type="match status" value="1"/>
</dbReference>
<dbReference type="GO" id="GO:0006952">
    <property type="term" value="P:defense response"/>
    <property type="evidence" value="ECO:0007669"/>
    <property type="project" value="UniProtKB-KW"/>
</dbReference>
<feature type="coiled-coil region" evidence="3">
    <location>
        <begin position="29"/>
        <end position="88"/>
    </location>
</feature>
<evidence type="ECO:0000256" key="1">
    <source>
        <dbReference type="ARBA" id="ARBA00022821"/>
    </source>
</evidence>
<dbReference type="Pfam" id="PF00931">
    <property type="entry name" value="NB-ARC"/>
    <property type="match status" value="1"/>
</dbReference>
<dbReference type="GO" id="GO:0043531">
    <property type="term" value="F:ADP binding"/>
    <property type="evidence" value="ECO:0007669"/>
    <property type="project" value="InterPro"/>
</dbReference>
<dbReference type="PANTHER" id="PTHR33463">
    <property type="entry name" value="NB-ARC DOMAIN-CONTAINING PROTEIN-RELATED"/>
    <property type="match status" value="1"/>
</dbReference>
<dbReference type="SUPFAM" id="SSF52540">
    <property type="entry name" value="P-loop containing nucleoside triphosphate hydrolases"/>
    <property type="match status" value="1"/>
</dbReference>
<feature type="domain" description="AAA+ ATPase" evidence="4">
    <location>
        <begin position="158"/>
        <end position="295"/>
    </location>
</feature>
<evidence type="ECO:0000313" key="6">
    <source>
        <dbReference type="Proteomes" id="UP000623129"/>
    </source>
</evidence>
<keyword evidence="6" id="KW-1185">Reference proteome</keyword>
<keyword evidence="3" id="KW-0175">Coiled coil</keyword>
<evidence type="ECO:0000313" key="5">
    <source>
        <dbReference type="EMBL" id="KAF3327381.1"/>
    </source>
</evidence>
<dbReference type="InterPro" id="IPR027417">
    <property type="entry name" value="P-loop_NTPase"/>
</dbReference>
<dbReference type="InterPro" id="IPR002182">
    <property type="entry name" value="NB-ARC"/>
</dbReference>
<dbReference type="InterPro" id="IPR003593">
    <property type="entry name" value="AAA+_ATPase"/>
</dbReference>
<keyword evidence="1" id="KW-0611">Plant defense</keyword>
<dbReference type="PANTHER" id="PTHR33463:SF204">
    <property type="entry name" value="NB-ARC DOMAIN-CONTAINING PROTEIN"/>
    <property type="match status" value="1"/>
</dbReference>
<dbReference type="FunFam" id="3.40.50.300:FF:001091">
    <property type="entry name" value="Probable disease resistance protein At1g61300"/>
    <property type="match status" value="1"/>
</dbReference>
<keyword evidence="2" id="KW-0547">Nucleotide-binding</keyword>
<evidence type="ECO:0000256" key="2">
    <source>
        <dbReference type="ARBA" id="ARBA00022840"/>
    </source>
</evidence>
<dbReference type="InterPro" id="IPR050905">
    <property type="entry name" value="Plant_NBS-LRR"/>
</dbReference>
<sequence>MEFLKNAVNETISLAVAAIVEHAAYPFQVEDKIRELASATRDLVAMKEDVKTIIMNAERENSAPTKQVEEWLNKVKAIEKEAKEIMEIYRKCHWSIWSNYTTGRSAVEKLCEVKSLCDQRSTIVVIMHVPPPLAQEMPISSSKSANLELALEYIKDDVHGTIGIYGTGGVGKTHLLKQINNELIKDSTFNVVIFLTCSKECSEEKVQNQIIDKLGLNSSDSIERKQITIFNFLKKKSFLLILDDLRNRINLEIIGIPNPSSLTSKHKGKVVLTTRSTKVCGLMEVEKKIKVDILNWNAAWNLFKEKVTEETIVSHPLIEKYAVEIVKQLGGLPLDLITVGRAMNDRTDPSEWKLVIEFLKQARLRDVELKHEQIHELLKNTRARL</sequence>
<organism evidence="5 6">
    <name type="scientific">Carex littledalei</name>
    <dbReference type="NCBI Taxonomy" id="544730"/>
    <lineage>
        <taxon>Eukaryota</taxon>
        <taxon>Viridiplantae</taxon>
        <taxon>Streptophyta</taxon>
        <taxon>Embryophyta</taxon>
        <taxon>Tracheophyta</taxon>
        <taxon>Spermatophyta</taxon>
        <taxon>Magnoliopsida</taxon>
        <taxon>Liliopsida</taxon>
        <taxon>Poales</taxon>
        <taxon>Cyperaceae</taxon>
        <taxon>Cyperoideae</taxon>
        <taxon>Cariceae</taxon>
        <taxon>Carex</taxon>
        <taxon>Carex subgen. Euthyceras</taxon>
    </lineage>
</organism>
<dbReference type="Proteomes" id="UP000623129">
    <property type="component" value="Unassembled WGS sequence"/>
</dbReference>
<evidence type="ECO:0000259" key="4">
    <source>
        <dbReference type="SMART" id="SM00382"/>
    </source>
</evidence>
<protein>
    <submittedName>
        <fullName evidence="5">Disease resistance protein RPS2-like protein</fullName>
    </submittedName>
</protein>
<dbReference type="AlphaFoldDB" id="A0A833QZR0"/>
<reference evidence="5" key="1">
    <citation type="submission" date="2020-01" db="EMBL/GenBank/DDBJ databases">
        <title>Genome sequence of Kobresia littledalei, the first chromosome-level genome in the family Cyperaceae.</title>
        <authorList>
            <person name="Qu G."/>
        </authorList>
    </citation>
    <scope>NUCLEOTIDE SEQUENCE</scope>
    <source>
        <strain evidence="5">C.B.Clarke</strain>
        <tissue evidence="5">Leaf</tissue>
    </source>
</reference>
<proteinExistence type="predicted"/>
<dbReference type="OrthoDB" id="675885at2759"/>
<dbReference type="SMART" id="SM00382">
    <property type="entry name" value="AAA"/>
    <property type="match status" value="1"/>
</dbReference>
<dbReference type="PRINTS" id="PR00364">
    <property type="entry name" value="DISEASERSIST"/>
</dbReference>
<comment type="caution">
    <text evidence="5">The sequence shown here is derived from an EMBL/GenBank/DDBJ whole genome shotgun (WGS) entry which is preliminary data.</text>
</comment>
<evidence type="ECO:0000256" key="3">
    <source>
        <dbReference type="SAM" id="Coils"/>
    </source>
</evidence>
<gene>
    <name evidence="5" type="ORF">FCM35_KLT07499</name>
</gene>
<dbReference type="InterPro" id="IPR042197">
    <property type="entry name" value="Apaf_helical"/>
</dbReference>
<dbReference type="Gene3D" id="3.40.50.300">
    <property type="entry name" value="P-loop containing nucleotide triphosphate hydrolases"/>
    <property type="match status" value="1"/>
</dbReference>
<accession>A0A833QZR0</accession>
<name>A0A833QZR0_9POAL</name>
<dbReference type="EMBL" id="SWLB01000017">
    <property type="protein sequence ID" value="KAF3327381.1"/>
    <property type="molecule type" value="Genomic_DNA"/>
</dbReference>
<keyword evidence="2" id="KW-0067">ATP-binding</keyword>